<dbReference type="EMBL" id="JAUSQM010000001">
    <property type="protein sequence ID" value="MDP9821620.1"/>
    <property type="molecule type" value="Genomic_DNA"/>
</dbReference>
<protein>
    <submittedName>
        <fullName evidence="1">Uncharacterized protein</fullName>
    </submittedName>
</protein>
<gene>
    <name evidence="1" type="ORF">J2S59_001429</name>
</gene>
<dbReference type="RefSeq" id="WP_068116492.1">
    <property type="nucleotide sequence ID" value="NZ_CCXJ01000025.1"/>
</dbReference>
<evidence type="ECO:0000313" key="1">
    <source>
        <dbReference type="EMBL" id="MDP9821620.1"/>
    </source>
</evidence>
<comment type="caution">
    <text evidence="1">The sequence shown here is derived from an EMBL/GenBank/DDBJ whole genome shotgun (WGS) entry which is preliminary data.</text>
</comment>
<reference evidence="1 2" key="1">
    <citation type="submission" date="2023-07" db="EMBL/GenBank/DDBJ databases">
        <title>Sequencing the genomes of 1000 actinobacteria strains.</title>
        <authorList>
            <person name="Klenk H.-P."/>
        </authorList>
    </citation>
    <scope>NUCLEOTIDE SEQUENCE [LARGE SCALE GENOMIC DNA]</scope>
    <source>
        <strain evidence="1 2">GD13</strain>
    </source>
</reference>
<dbReference type="Proteomes" id="UP001240447">
    <property type="component" value="Unassembled WGS sequence"/>
</dbReference>
<accession>A0ABT9NMH2</accession>
<organism evidence="1 2">
    <name type="scientific">Nocardioides massiliensis</name>
    <dbReference type="NCBI Taxonomy" id="1325935"/>
    <lineage>
        <taxon>Bacteria</taxon>
        <taxon>Bacillati</taxon>
        <taxon>Actinomycetota</taxon>
        <taxon>Actinomycetes</taxon>
        <taxon>Propionibacteriales</taxon>
        <taxon>Nocardioidaceae</taxon>
        <taxon>Nocardioides</taxon>
    </lineage>
</organism>
<name>A0ABT9NMH2_9ACTN</name>
<proteinExistence type="predicted"/>
<sequence>MKRIVTAYGLFSKGAHPPPRARNYDGVAEAVAKTVGKISAKRLLSAARAADYEGSDRNFRRLVATAKRERRLGQVRAGGRGGGVAW</sequence>
<evidence type="ECO:0000313" key="2">
    <source>
        <dbReference type="Proteomes" id="UP001240447"/>
    </source>
</evidence>
<keyword evidence="2" id="KW-1185">Reference proteome</keyword>